<proteinExistence type="predicted"/>
<organism evidence="1">
    <name type="scientific">Tunturiibacter empetritectus</name>
    <dbReference type="NCBI Taxonomy" id="3069691"/>
    <lineage>
        <taxon>Bacteria</taxon>
        <taxon>Pseudomonadati</taxon>
        <taxon>Acidobacteriota</taxon>
        <taxon>Terriglobia</taxon>
        <taxon>Terriglobales</taxon>
        <taxon>Acidobacteriaceae</taxon>
        <taxon>Tunturiibacter</taxon>
    </lineage>
</organism>
<evidence type="ECO:0000313" key="1">
    <source>
        <dbReference type="EMBL" id="XCB28851.1"/>
    </source>
</evidence>
<accession>A0AAU7ZJG3</accession>
<keyword evidence="1" id="KW-0614">Plasmid</keyword>
<name>A0AAU7ZJG3_9BACT</name>
<geneLocation type="plasmid" evidence="1">
    <name>unnamed1</name>
</geneLocation>
<reference evidence="1" key="2">
    <citation type="journal article" date="2024" name="Environ. Microbiol.">
        <title>Genome analysis and description of Tunturibacter gen. nov. expands the diversity of Terriglobia in tundra soils.</title>
        <authorList>
            <person name="Messyasz A."/>
            <person name="Mannisto M.K."/>
            <person name="Kerkhof L.J."/>
            <person name="Haggblom M.M."/>
        </authorList>
    </citation>
    <scope>NUCLEOTIDE SEQUENCE</scope>
    <source>
        <strain evidence="1">M8UP23</strain>
    </source>
</reference>
<dbReference type="AlphaFoldDB" id="A0AAU7ZJG3"/>
<dbReference type="EMBL" id="CP132933">
    <property type="protein sequence ID" value="XCB28851.1"/>
    <property type="molecule type" value="Genomic_DNA"/>
</dbReference>
<gene>
    <name evidence="1" type="ORF">RBB75_20675</name>
</gene>
<protein>
    <submittedName>
        <fullName evidence="1">Uncharacterized protein</fullName>
    </submittedName>
</protein>
<dbReference type="KEGG" id="temp:RBB75_20675"/>
<reference evidence="1" key="1">
    <citation type="submission" date="2023-08" db="EMBL/GenBank/DDBJ databases">
        <authorList>
            <person name="Messyasz A."/>
            <person name="Mannisto M.K."/>
            <person name="Kerkhof L.J."/>
            <person name="Haggblom M."/>
        </authorList>
    </citation>
    <scope>NUCLEOTIDE SEQUENCE</scope>
    <source>
        <strain evidence="1">M8UP23</strain>
        <plasmid evidence="1">unnamed1</plasmid>
    </source>
</reference>
<dbReference type="RefSeq" id="WP_353070509.1">
    <property type="nucleotide sequence ID" value="NZ_CP132933.1"/>
</dbReference>
<sequence length="128" mass="14299">MNSVFSSKNAIADATKEQFTEGLLSLHAFSEQLRFVKGGRANLPAAFWRANGDNLGKAKRTTTYFLHGEGDFIQRLHDVLYESTFKLGLFGNFCALELYGTVKPEECPPMNGRMAKALRYLGFDVRAV</sequence>